<dbReference type="AlphaFoldDB" id="A0A6M1SUW2"/>
<dbReference type="RefSeq" id="WP_164535166.1">
    <property type="nucleotide sequence ID" value="NZ_JAALFG010000004.1"/>
</dbReference>
<dbReference type="GO" id="GO:0000160">
    <property type="term" value="P:phosphorelay signal transduction system"/>
    <property type="evidence" value="ECO:0007669"/>
    <property type="project" value="InterPro"/>
</dbReference>
<protein>
    <submittedName>
        <fullName evidence="3">Response regulator</fullName>
    </submittedName>
</protein>
<keyword evidence="4" id="KW-1185">Reference proteome</keyword>
<evidence type="ECO:0000313" key="3">
    <source>
        <dbReference type="EMBL" id="NGP18905.1"/>
    </source>
</evidence>
<accession>A0A6M1SUW2</accession>
<dbReference type="EMBL" id="JAALFG010000004">
    <property type="protein sequence ID" value="NGP18905.1"/>
    <property type="molecule type" value="Genomic_DNA"/>
</dbReference>
<dbReference type="PROSITE" id="PS50110">
    <property type="entry name" value="RESPONSE_REGULATORY"/>
    <property type="match status" value="1"/>
</dbReference>
<dbReference type="Gene3D" id="3.40.50.2300">
    <property type="match status" value="1"/>
</dbReference>
<sequence length="115" mass="12210">MTESFSVLIVEDNALIAAHMVCIVEDAGGTVLGPAKSAASALLLIDAFEPPDAALLDINITDGLVYPVATRLTEIGCRFAFVSAVRPMHIPSQFEGIEILSKPADTKAVTEWLLN</sequence>
<dbReference type="InterPro" id="IPR011006">
    <property type="entry name" value="CheY-like_superfamily"/>
</dbReference>
<reference evidence="3 4" key="2">
    <citation type="submission" date="2020-03" db="EMBL/GenBank/DDBJ databases">
        <title>Devosia chinhatensis sp. nov., isolated from a hexachlorocyclohexane (HCH) dump site in India.</title>
        <authorList>
            <person name="Kumar M."/>
            <person name="Lal R."/>
        </authorList>
    </citation>
    <scope>NUCLEOTIDE SEQUENCE [LARGE SCALE GENOMIC DNA]</scope>
    <source>
        <strain evidence="3 4">H239</strain>
    </source>
</reference>
<feature type="domain" description="Response regulatory" evidence="2">
    <location>
        <begin position="6"/>
        <end position="115"/>
    </location>
</feature>
<evidence type="ECO:0000259" key="2">
    <source>
        <dbReference type="PROSITE" id="PS50110"/>
    </source>
</evidence>
<dbReference type="Proteomes" id="UP000474802">
    <property type="component" value="Unassembled WGS sequence"/>
</dbReference>
<proteinExistence type="predicted"/>
<feature type="modified residue" description="4-aspartylphosphate" evidence="1">
    <location>
        <position position="57"/>
    </location>
</feature>
<reference evidence="3 4" key="1">
    <citation type="submission" date="2020-02" db="EMBL/GenBank/DDBJ databases">
        <authorList>
            <person name="Khan S.A."/>
            <person name="Jeon C.O."/>
            <person name="Chun B.H."/>
        </authorList>
    </citation>
    <scope>NUCLEOTIDE SEQUENCE [LARGE SCALE GENOMIC DNA]</scope>
    <source>
        <strain evidence="3 4">H239</strain>
    </source>
</reference>
<keyword evidence="1" id="KW-0597">Phosphoprotein</keyword>
<organism evidence="3 4">
    <name type="scientific">Devosia aurantiaca</name>
    <dbReference type="NCBI Taxonomy" id="2714858"/>
    <lineage>
        <taxon>Bacteria</taxon>
        <taxon>Pseudomonadati</taxon>
        <taxon>Pseudomonadota</taxon>
        <taxon>Alphaproteobacteria</taxon>
        <taxon>Hyphomicrobiales</taxon>
        <taxon>Devosiaceae</taxon>
        <taxon>Devosia</taxon>
    </lineage>
</organism>
<evidence type="ECO:0000313" key="4">
    <source>
        <dbReference type="Proteomes" id="UP000474802"/>
    </source>
</evidence>
<comment type="caution">
    <text evidence="3">The sequence shown here is derived from an EMBL/GenBank/DDBJ whole genome shotgun (WGS) entry which is preliminary data.</text>
</comment>
<dbReference type="SUPFAM" id="SSF52172">
    <property type="entry name" value="CheY-like"/>
    <property type="match status" value="1"/>
</dbReference>
<gene>
    <name evidence="3" type="ORF">G5575_15720</name>
</gene>
<evidence type="ECO:0000256" key="1">
    <source>
        <dbReference type="PROSITE-ProRule" id="PRU00169"/>
    </source>
</evidence>
<name>A0A6M1SUW2_9HYPH</name>
<dbReference type="InterPro" id="IPR001789">
    <property type="entry name" value="Sig_transdc_resp-reg_receiver"/>
</dbReference>